<dbReference type="InterPro" id="IPR038471">
    <property type="entry name" value="MecA_C_sf"/>
</dbReference>
<dbReference type="Proteomes" id="UP000318138">
    <property type="component" value="Chromosome"/>
</dbReference>
<proteinExistence type="inferred from homology"/>
<dbReference type="PANTHER" id="PTHR39161">
    <property type="entry name" value="ADAPTER PROTEIN MECA"/>
    <property type="match status" value="1"/>
</dbReference>
<dbReference type="InterPro" id="IPR008681">
    <property type="entry name" value="Neg-reg_MecA"/>
</dbReference>
<dbReference type="EMBL" id="CP041372">
    <property type="protein sequence ID" value="QKS71065.1"/>
    <property type="molecule type" value="Genomic_DNA"/>
</dbReference>
<evidence type="ECO:0000313" key="4">
    <source>
        <dbReference type="Proteomes" id="UP000318138"/>
    </source>
</evidence>
<dbReference type="KEGG" id="psua:FLK61_30585"/>
<protein>
    <submittedName>
        <fullName evidence="3">Adaptor protein MecA</fullName>
    </submittedName>
</protein>
<reference evidence="4" key="1">
    <citation type="submission" date="2019-07" db="EMBL/GenBank/DDBJ databases">
        <title>Bacillus alkalisoli sp. nov. isolated from saline soil.</title>
        <authorList>
            <person name="Sun J.-Q."/>
            <person name="Xu L."/>
        </authorList>
    </citation>
    <scope>NUCLEOTIDE SEQUENCE [LARGE SCALE GENOMIC DNA]</scope>
    <source>
        <strain evidence="4">M4U3P1</strain>
    </source>
</reference>
<dbReference type="Pfam" id="PF05389">
    <property type="entry name" value="MecA"/>
    <property type="match status" value="2"/>
</dbReference>
<name>A0A859FFS4_9BACI</name>
<evidence type="ECO:0000256" key="1">
    <source>
        <dbReference type="ARBA" id="ARBA00005397"/>
    </source>
</evidence>
<dbReference type="Gene3D" id="3.30.70.1950">
    <property type="match status" value="1"/>
</dbReference>
<comment type="similarity">
    <text evidence="1">Belongs to the MecA family.</text>
</comment>
<accession>A0A859FFS4</accession>
<comment type="subunit">
    <text evidence="2">Homodimer.</text>
</comment>
<dbReference type="RefSeq" id="WP_176009101.1">
    <property type="nucleotide sequence ID" value="NZ_CP041372.2"/>
</dbReference>
<dbReference type="PANTHER" id="PTHR39161:SF2">
    <property type="entry name" value="ADAPTER PROTEIN MECA 2"/>
    <property type="match status" value="1"/>
</dbReference>
<organism evidence="3 4">
    <name type="scientific">Paenalkalicoccus suaedae</name>
    <dbReference type="NCBI Taxonomy" id="2592382"/>
    <lineage>
        <taxon>Bacteria</taxon>
        <taxon>Bacillati</taxon>
        <taxon>Bacillota</taxon>
        <taxon>Bacilli</taxon>
        <taxon>Bacillales</taxon>
        <taxon>Bacillaceae</taxon>
        <taxon>Paenalkalicoccus</taxon>
    </lineage>
</organism>
<dbReference type="AlphaFoldDB" id="A0A859FFS4"/>
<evidence type="ECO:0000313" key="3">
    <source>
        <dbReference type="EMBL" id="QKS71065.1"/>
    </source>
</evidence>
<keyword evidence="4" id="KW-1185">Reference proteome</keyword>
<evidence type="ECO:0000256" key="2">
    <source>
        <dbReference type="ARBA" id="ARBA00011738"/>
    </source>
</evidence>
<gene>
    <name evidence="3" type="ORF">FLK61_30585</name>
</gene>
<sequence>MKVERISKDKMKISLTYEDLEERGIITEDGIESELDEELYEVIIEASDELHFFVGGTLTVEVFADNADGIVIIVSKERELREEGVCYFSSIDHVIEVAKVLYRRGCRDGQLLSFKRFYYLLLQDPDEATEAILSEWGELDDCSHVYVVEHGNMLIENQAIEEIVKRFT</sequence>